<name>A0A8S5S9A4_9VIRU</name>
<dbReference type="EMBL" id="BK032555">
    <property type="protein sequence ID" value="DAF47518.1"/>
    <property type="molecule type" value="Genomic_DNA"/>
</dbReference>
<sequence length="136" mass="16506">MNDLDRNKINRLKLLYESELYDNKGLSANTTNICLNKPFEFEYDTNTDMTNNNFSKSKNEVIVLYIQNRTHRKKRINKKWLKKFGVTERKINCHIDYNMKNICNYEVKINTTELTDFIKEMKQHRNRIYFENPINN</sequence>
<reference evidence="1" key="1">
    <citation type="journal article" date="2021" name="Proc. Natl. Acad. Sci. U.S.A.">
        <title>A Catalog of Tens of Thousands of Viruses from Human Metagenomes Reveals Hidden Associations with Chronic Diseases.</title>
        <authorList>
            <person name="Tisza M.J."/>
            <person name="Buck C.B."/>
        </authorList>
    </citation>
    <scope>NUCLEOTIDE SEQUENCE</scope>
    <source>
        <strain evidence="1">CtGns7</strain>
    </source>
</reference>
<protein>
    <submittedName>
        <fullName evidence="1">Uncharacterized protein</fullName>
    </submittedName>
</protein>
<evidence type="ECO:0000313" key="1">
    <source>
        <dbReference type="EMBL" id="DAF47518.1"/>
    </source>
</evidence>
<proteinExistence type="predicted"/>
<accession>A0A8S5S9A4</accession>
<organism evidence="1">
    <name type="scientific">Phage sp. ctGns7</name>
    <dbReference type="NCBI Taxonomy" id="2828003"/>
    <lineage>
        <taxon>Viruses</taxon>
    </lineage>
</organism>